<gene>
    <name evidence="8" type="ORF">F3Y22_tig00018093pilonHSYRG00041</name>
</gene>
<feature type="transmembrane region" description="Helical" evidence="7">
    <location>
        <begin position="105"/>
        <end position="129"/>
    </location>
</feature>
<keyword evidence="9" id="KW-1185">Reference proteome</keyword>
<comment type="caution">
    <text evidence="8">The sequence shown here is derived from an EMBL/GenBank/DDBJ whole genome shotgun (WGS) entry which is preliminary data.</text>
</comment>
<dbReference type="AlphaFoldDB" id="A0A6A3C0Y7"/>
<proteinExistence type="predicted"/>
<keyword evidence="4" id="KW-0496">Mitochondrion</keyword>
<feature type="transmembrane region" description="Helical" evidence="7">
    <location>
        <begin position="152"/>
        <end position="177"/>
    </location>
</feature>
<dbReference type="PANTHER" id="PTHR28234">
    <property type="entry name" value="NUCLEAR CONTROL OF ATPASE PROTEIN 2"/>
    <property type="match status" value="1"/>
</dbReference>
<name>A0A6A3C0Y7_HIBSY</name>
<accession>A0A6A3C0Y7</accession>
<evidence type="ECO:0000313" key="9">
    <source>
        <dbReference type="Proteomes" id="UP000436088"/>
    </source>
</evidence>
<evidence type="ECO:0000256" key="4">
    <source>
        <dbReference type="ARBA" id="ARBA00023128"/>
    </source>
</evidence>
<dbReference type="Proteomes" id="UP000436088">
    <property type="component" value="Unassembled WGS sequence"/>
</dbReference>
<evidence type="ECO:0000256" key="6">
    <source>
        <dbReference type="SAM" id="MobiDB-lite"/>
    </source>
</evidence>
<comment type="subcellular location">
    <subcellularLocation>
        <location evidence="1">Mitochondrion membrane</location>
        <topology evidence="1">Multi-pass membrane protein</topology>
    </subcellularLocation>
</comment>
<evidence type="ECO:0000256" key="2">
    <source>
        <dbReference type="ARBA" id="ARBA00022692"/>
    </source>
</evidence>
<dbReference type="PANTHER" id="PTHR28234:SF1">
    <property type="entry name" value="NUCLEAR CONTROL OF ATPASE PROTEIN 2"/>
    <property type="match status" value="1"/>
</dbReference>
<evidence type="ECO:0000256" key="1">
    <source>
        <dbReference type="ARBA" id="ARBA00004225"/>
    </source>
</evidence>
<keyword evidence="2 7" id="KW-0812">Transmembrane</keyword>
<evidence type="ECO:0000256" key="5">
    <source>
        <dbReference type="ARBA" id="ARBA00023136"/>
    </source>
</evidence>
<dbReference type="EMBL" id="VEPZ02000678">
    <property type="protein sequence ID" value="KAE8720819.1"/>
    <property type="molecule type" value="Genomic_DNA"/>
</dbReference>
<evidence type="ECO:0000256" key="7">
    <source>
        <dbReference type="SAM" id="Phobius"/>
    </source>
</evidence>
<evidence type="ECO:0000313" key="8">
    <source>
        <dbReference type="EMBL" id="KAE8720819.1"/>
    </source>
</evidence>
<dbReference type="GO" id="GO:0005741">
    <property type="term" value="C:mitochondrial outer membrane"/>
    <property type="evidence" value="ECO:0007669"/>
    <property type="project" value="TreeGrafter"/>
</dbReference>
<protein>
    <submittedName>
        <fullName evidence="8">Cation/H(+) antiporter 4-like</fullName>
    </submittedName>
</protein>
<organism evidence="8 9">
    <name type="scientific">Hibiscus syriacus</name>
    <name type="common">Rose of Sharon</name>
    <dbReference type="NCBI Taxonomy" id="106335"/>
    <lineage>
        <taxon>Eukaryota</taxon>
        <taxon>Viridiplantae</taxon>
        <taxon>Streptophyta</taxon>
        <taxon>Embryophyta</taxon>
        <taxon>Tracheophyta</taxon>
        <taxon>Spermatophyta</taxon>
        <taxon>Magnoliopsida</taxon>
        <taxon>eudicotyledons</taxon>
        <taxon>Gunneridae</taxon>
        <taxon>Pentapetalae</taxon>
        <taxon>rosids</taxon>
        <taxon>malvids</taxon>
        <taxon>Malvales</taxon>
        <taxon>Malvaceae</taxon>
        <taxon>Malvoideae</taxon>
        <taxon>Hibiscus</taxon>
    </lineage>
</organism>
<dbReference type="Pfam" id="PF08637">
    <property type="entry name" value="NCA2"/>
    <property type="match status" value="2"/>
</dbReference>
<evidence type="ECO:0000256" key="3">
    <source>
        <dbReference type="ARBA" id="ARBA00022989"/>
    </source>
</evidence>
<feature type="region of interest" description="Disordered" evidence="6">
    <location>
        <begin position="1"/>
        <end position="27"/>
    </location>
</feature>
<feature type="compositionally biased region" description="Basic and acidic residues" evidence="6">
    <location>
        <begin position="9"/>
        <end position="22"/>
    </location>
</feature>
<keyword evidence="5 7" id="KW-0472">Membrane</keyword>
<reference evidence="8" key="1">
    <citation type="submission" date="2019-09" db="EMBL/GenBank/DDBJ databases">
        <title>Draft genome information of white flower Hibiscus syriacus.</title>
        <authorList>
            <person name="Kim Y.-M."/>
        </authorList>
    </citation>
    <scope>NUCLEOTIDE SEQUENCE [LARGE SCALE GENOMIC DNA]</scope>
    <source>
        <strain evidence="8">YM2019G1</strain>
    </source>
</reference>
<keyword evidence="3 7" id="KW-1133">Transmembrane helix</keyword>
<dbReference type="InterPro" id="IPR013946">
    <property type="entry name" value="NCA2-like"/>
</dbReference>
<sequence>MRRQQLKAEGPRPRSTELKAHPDVMMPRTEMMAPRRKNLEDLVVNSHRMWRPTRMLLTFSEQTKGKEFPNNASDQEMLEIVMSRYEKELINPIQNLLHGELARALLIQVMHVIFTMQLPPFILVVPLQVQKLKLDIEMPMLELDQILRANEINFAILAALPAFALSLGLIIAVRACFRQDTKAEGRGRIARIQRRLIIAEIEKTILQYQTYMDQGLENDAQCLFGLLIYCLDRLYLSVRRHAKSTGEWQRSSNFSQANRDGTIGTLVRLFASFPKTPLDLKHFTCLLQWKLVLGHVFVSMSERVQNDLKHESMRYKEAKET</sequence>